<dbReference type="Proteomes" id="UP001528912">
    <property type="component" value="Unassembled WGS sequence"/>
</dbReference>
<comment type="catalytic activity">
    <reaction evidence="4">
        <text>glycine + O2 + H2O = glyoxylate + H2O2 + NH4(+)</text>
        <dbReference type="Rhea" id="RHEA:11532"/>
        <dbReference type="ChEBI" id="CHEBI:15377"/>
        <dbReference type="ChEBI" id="CHEBI:15379"/>
        <dbReference type="ChEBI" id="CHEBI:16240"/>
        <dbReference type="ChEBI" id="CHEBI:28938"/>
        <dbReference type="ChEBI" id="CHEBI:36655"/>
        <dbReference type="ChEBI" id="CHEBI:57305"/>
        <dbReference type="EC" id="1.4.3.19"/>
    </reaction>
</comment>
<name>A0ABT6CAH5_9MICO</name>
<keyword evidence="6" id="KW-1133">Transmembrane helix</keyword>
<accession>A0ABT6CAH5</accession>
<gene>
    <name evidence="8" type="primary">thiO</name>
    <name evidence="8" type="ORF">P4R38_16800</name>
</gene>
<protein>
    <recommendedName>
        <fullName evidence="5">glycine oxidase</fullName>
        <ecNumber evidence="5">1.4.3.19</ecNumber>
    </recommendedName>
</protein>
<dbReference type="SUPFAM" id="SSF54373">
    <property type="entry name" value="FAD-linked reductases, C-terminal domain"/>
    <property type="match status" value="1"/>
</dbReference>
<dbReference type="NCBIfam" id="TIGR02352">
    <property type="entry name" value="thiamin_ThiO"/>
    <property type="match status" value="1"/>
</dbReference>
<evidence type="ECO:0000259" key="7">
    <source>
        <dbReference type="Pfam" id="PF01266"/>
    </source>
</evidence>
<dbReference type="Gene3D" id="3.30.9.10">
    <property type="entry name" value="D-Amino Acid Oxidase, subunit A, domain 2"/>
    <property type="match status" value="1"/>
</dbReference>
<dbReference type="GO" id="GO:0043799">
    <property type="term" value="F:glycine oxidase activity"/>
    <property type="evidence" value="ECO:0007669"/>
    <property type="project" value="UniProtKB-EC"/>
</dbReference>
<dbReference type="EC" id="1.4.3.19" evidence="5"/>
<evidence type="ECO:0000256" key="3">
    <source>
        <dbReference type="ARBA" id="ARBA00023002"/>
    </source>
</evidence>
<keyword evidence="9" id="KW-1185">Reference proteome</keyword>
<dbReference type="InterPro" id="IPR012727">
    <property type="entry name" value="Gly_oxidase_ThiO"/>
</dbReference>
<evidence type="ECO:0000256" key="1">
    <source>
        <dbReference type="ARBA" id="ARBA00004948"/>
    </source>
</evidence>
<dbReference type="Pfam" id="PF01266">
    <property type="entry name" value="DAO"/>
    <property type="match status" value="1"/>
</dbReference>
<dbReference type="PANTHER" id="PTHR13847:SF289">
    <property type="entry name" value="GLYCINE OXIDASE"/>
    <property type="match status" value="1"/>
</dbReference>
<dbReference type="InterPro" id="IPR036188">
    <property type="entry name" value="FAD/NAD-bd_sf"/>
</dbReference>
<dbReference type="EMBL" id="JAROAV010000043">
    <property type="protein sequence ID" value="MDF8265908.1"/>
    <property type="molecule type" value="Genomic_DNA"/>
</dbReference>
<comment type="caution">
    <text evidence="8">The sequence shown here is derived from an EMBL/GenBank/DDBJ whole genome shotgun (WGS) entry which is preliminary data.</text>
</comment>
<organism evidence="8 9">
    <name type="scientific">Luteipulveratus flavus</name>
    <dbReference type="NCBI Taxonomy" id="3031728"/>
    <lineage>
        <taxon>Bacteria</taxon>
        <taxon>Bacillati</taxon>
        <taxon>Actinomycetota</taxon>
        <taxon>Actinomycetes</taxon>
        <taxon>Micrococcales</taxon>
        <taxon>Dermacoccaceae</taxon>
        <taxon>Luteipulveratus</taxon>
    </lineage>
</organism>
<dbReference type="Gene3D" id="3.50.50.60">
    <property type="entry name" value="FAD/NAD(P)-binding domain"/>
    <property type="match status" value="1"/>
</dbReference>
<evidence type="ECO:0000256" key="4">
    <source>
        <dbReference type="ARBA" id="ARBA00049872"/>
    </source>
</evidence>
<dbReference type="SUPFAM" id="SSF51905">
    <property type="entry name" value="FAD/NAD(P)-binding domain"/>
    <property type="match status" value="1"/>
</dbReference>
<evidence type="ECO:0000313" key="9">
    <source>
        <dbReference type="Proteomes" id="UP001528912"/>
    </source>
</evidence>
<keyword evidence="3 8" id="KW-0560">Oxidoreductase</keyword>
<keyword evidence="6" id="KW-0812">Transmembrane</keyword>
<sequence>MPRARDRPATALMTRVVVIGAGIAGLISAWALSDDVDSVVVHDAGLTGQASPVAAGMLASAAELADGEEALHALAARSVRGWPELAGRLRDAGGVDVGLRDEGTLLLSLHRDDDAELDRHARRLARLGLPPARLDARTCRRLEPALSSAVRAGLRLEDDLSVDTTAVLAALRGALRRRGVEIRSGAVEPVRTGERVTGVRLSSGDVHPANVVVLAAGAHSRPLAARVGLEVGVRPVKGELLRLRTHTPVLTCTLRAQVDGVPVYLVPRRNGEVVVGATSDDCGFDTRRTPRAALDLLLAATAVVPELRDAELVSHDVGLRPGTADNGPYLGEAAPGLVVATGHYRHGYLLAPATAVAVRHAVLGTAAWPEAVPFRPHRPVDQKVGLP</sequence>
<dbReference type="PANTHER" id="PTHR13847">
    <property type="entry name" value="SARCOSINE DEHYDROGENASE-RELATED"/>
    <property type="match status" value="1"/>
</dbReference>
<evidence type="ECO:0000313" key="8">
    <source>
        <dbReference type="EMBL" id="MDF8265908.1"/>
    </source>
</evidence>
<keyword evidence="2" id="KW-0784">Thiamine biosynthesis</keyword>
<feature type="domain" description="FAD dependent oxidoreductase" evidence="7">
    <location>
        <begin position="15"/>
        <end position="358"/>
    </location>
</feature>
<dbReference type="InterPro" id="IPR006076">
    <property type="entry name" value="FAD-dep_OxRdtase"/>
</dbReference>
<reference evidence="8 9" key="1">
    <citation type="submission" date="2023-03" db="EMBL/GenBank/DDBJ databases">
        <title>YIM 133296 draft genome.</title>
        <authorList>
            <person name="Xiong L."/>
        </authorList>
    </citation>
    <scope>NUCLEOTIDE SEQUENCE [LARGE SCALE GENOMIC DNA]</scope>
    <source>
        <strain evidence="8 9">YIM 133296</strain>
    </source>
</reference>
<evidence type="ECO:0000256" key="2">
    <source>
        <dbReference type="ARBA" id="ARBA00022977"/>
    </source>
</evidence>
<comment type="pathway">
    <text evidence="1">Cofactor biosynthesis; thiamine diphosphate biosynthesis.</text>
</comment>
<evidence type="ECO:0000256" key="6">
    <source>
        <dbReference type="SAM" id="Phobius"/>
    </source>
</evidence>
<feature type="transmembrane region" description="Helical" evidence="6">
    <location>
        <begin position="12"/>
        <end position="32"/>
    </location>
</feature>
<keyword evidence="6" id="KW-0472">Membrane</keyword>
<proteinExistence type="predicted"/>
<evidence type="ECO:0000256" key="5">
    <source>
        <dbReference type="ARBA" id="ARBA00050018"/>
    </source>
</evidence>